<dbReference type="AlphaFoldDB" id="A0A0C1H9Z5"/>
<evidence type="ECO:0000313" key="3">
    <source>
        <dbReference type="Proteomes" id="UP000031465"/>
    </source>
</evidence>
<name>A0A0C1H9Z5_9BACT</name>
<dbReference type="PATRIC" id="fig|362787.3.peg.182"/>
<gene>
    <name evidence="2" type="ORF">DB44_AP00180</name>
</gene>
<keyword evidence="1" id="KW-1133">Transmembrane helix</keyword>
<proteinExistence type="predicted"/>
<reference evidence="2 3" key="1">
    <citation type="journal article" date="2014" name="Mol. Biol. Evol.">
        <title>Massive expansion of Ubiquitination-related gene families within the Chlamydiae.</title>
        <authorList>
            <person name="Domman D."/>
            <person name="Collingro A."/>
            <person name="Lagkouvardos I."/>
            <person name="Gehre L."/>
            <person name="Weinmaier T."/>
            <person name="Rattei T."/>
            <person name="Subtil A."/>
            <person name="Horn M."/>
        </authorList>
    </citation>
    <scope>NUCLEOTIDE SEQUENCE [LARGE SCALE GENOMIC DNA]</scope>
    <source>
        <strain evidence="2 3">EI2</strain>
    </source>
</reference>
<feature type="transmembrane region" description="Helical" evidence="1">
    <location>
        <begin position="207"/>
        <end position="230"/>
    </location>
</feature>
<comment type="caution">
    <text evidence="2">The sequence shown here is derived from an EMBL/GenBank/DDBJ whole genome shotgun (WGS) entry which is preliminary data.</text>
</comment>
<evidence type="ECO:0000313" key="2">
    <source>
        <dbReference type="EMBL" id="KIC74164.1"/>
    </source>
</evidence>
<dbReference type="Proteomes" id="UP000031465">
    <property type="component" value="Unassembled WGS sequence"/>
</dbReference>
<accession>A0A0C1H9Z5</accession>
<sequence length="302" mass="35522">MFMSNLNKHNDWERWNQEGFIPGPEESEVNFNQRVAFCENLKQKLIQNTEPDIPFEENDLASQVMLQEAAEETKQIYGIAPHWPPLFFNNYQLAPWHAGCAWIFQLDEQTPTAAFLQLRAQFKERPNYLRIYNRKELLVHELAHVGRMMYTEPQFEEILAYQSSPSRLRRFLGPIVQSSKESLLFILLLGVILVANLALLMTDISLATTFMLGLQLIPIFFVGLALGRLFRKQYLINQCRKVLEIYLPNKQVANHFLYRLLDSEIRIFARSSRTEMQTFIQNQAVNNFRWKFLVSLYPLKKE</sequence>
<protein>
    <submittedName>
        <fullName evidence="2">Uncharacterized protein</fullName>
    </submittedName>
</protein>
<keyword evidence="1" id="KW-0812">Transmembrane</keyword>
<keyword evidence="1" id="KW-0472">Membrane</keyword>
<organism evidence="2 3">
    <name type="scientific">Candidatus Protochlamydia amoebophila</name>
    <dbReference type="NCBI Taxonomy" id="362787"/>
    <lineage>
        <taxon>Bacteria</taxon>
        <taxon>Pseudomonadati</taxon>
        <taxon>Chlamydiota</taxon>
        <taxon>Chlamydiia</taxon>
        <taxon>Parachlamydiales</taxon>
        <taxon>Parachlamydiaceae</taxon>
        <taxon>Candidatus Protochlamydia</taxon>
    </lineage>
</organism>
<dbReference type="EMBL" id="JSAN01000014">
    <property type="protein sequence ID" value="KIC74164.1"/>
    <property type="molecule type" value="Genomic_DNA"/>
</dbReference>
<evidence type="ECO:0000256" key="1">
    <source>
        <dbReference type="SAM" id="Phobius"/>
    </source>
</evidence>
<feature type="transmembrane region" description="Helical" evidence="1">
    <location>
        <begin position="183"/>
        <end position="201"/>
    </location>
</feature>